<evidence type="ECO:0000259" key="7">
    <source>
        <dbReference type="Pfam" id="PF20684"/>
    </source>
</evidence>
<gene>
    <name evidence="8" type="ORF">E0Z10_g8347</name>
</gene>
<sequence>MDLSQIPGAEPPPGVTPNFDNPYSLAPLCLIVISITLPLVVLFLGLRLYVRLWVKRSTGADDVLCAISVPFVIAFCGITLSFLNNPAGPHQWNVPLSRITLLFQKLTVVSIVIYAVGCLTVKSTLLLLYLRVFAPNPRARIMIWFGLIFIVTFYTISVIIDLVTCLPHPGDGGWESGPRGTRCEKEDELFAEVQGVVGAITDIYIFIIPMTMIAKLRLPRKRKIGVYGIFFTGFLACVVSIINAVFRFIVFGTGDTLWNEIPIYTLGAAELNFGILCACMPVVFVVFKGIGSKTASLAAKLRSWTTRNKSDTDMKPYSTVEEASLPSIPGGTLHGLQSFMRRALRSRQTDTRLTLTPSTHGEVLTYVSADDDYHAHLQRPGTHMPIRDGQGSKTWELHRAYGPTTPTKSGMMVPHE</sequence>
<keyword evidence="9" id="KW-1185">Reference proteome</keyword>
<evidence type="ECO:0000256" key="5">
    <source>
        <dbReference type="ARBA" id="ARBA00038359"/>
    </source>
</evidence>
<feature type="transmembrane region" description="Helical" evidence="6">
    <location>
        <begin position="261"/>
        <end position="287"/>
    </location>
</feature>
<dbReference type="GO" id="GO:0016020">
    <property type="term" value="C:membrane"/>
    <property type="evidence" value="ECO:0007669"/>
    <property type="project" value="UniProtKB-SubCell"/>
</dbReference>
<dbReference type="EMBL" id="SKBN01000222">
    <property type="protein sequence ID" value="TGJ80419.1"/>
    <property type="molecule type" value="Genomic_DNA"/>
</dbReference>
<organism evidence="8 9">
    <name type="scientific">Xylaria hypoxylon</name>
    <dbReference type="NCBI Taxonomy" id="37992"/>
    <lineage>
        <taxon>Eukaryota</taxon>
        <taxon>Fungi</taxon>
        <taxon>Dikarya</taxon>
        <taxon>Ascomycota</taxon>
        <taxon>Pezizomycotina</taxon>
        <taxon>Sordariomycetes</taxon>
        <taxon>Xylariomycetidae</taxon>
        <taxon>Xylariales</taxon>
        <taxon>Xylariaceae</taxon>
        <taxon>Xylaria</taxon>
    </lineage>
</organism>
<dbReference type="STRING" id="37992.A0A4Z0Y8C5"/>
<dbReference type="PANTHER" id="PTHR33048">
    <property type="entry name" value="PTH11-LIKE INTEGRAL MEMBRANE PROTEIN (AFU_ORTHOLOGUE AFUA_5G11245)"/>
    <property type="match status" value="1"/>
</dbReference>
<feature type="transmembrane region" description="Helical" evidence="6">
    <location>
        <begin position="103"/>
        <end position="129"/>
    </location>
</feature>
<proteinExistence type="inferred from homology"/>
<keyword evidence="2 6" id="KW-0812">Transmembrane</keyword>
<evidence type="ECO:0000256" key="4">
    <source>
        <dbReference type="ARBA" id="ARBA00023136"/>
    </source>
</evidence>
<evidence type="ECO:0000256" key="3">
    <source>
        <dbReference type="ARBA" id="ARBA00022989"/>
    </source>
</evidence>
<feature type="transmembrane region" description="Helical" evidence="6">
    <location>
        <begin position="25"/>
        <end position="50"/>
    </location>
</feature>
<evidence type="ECO:0000256" key="6">
    <source>
        <dbReference type="SAM" id="Phobius"/>
    </source>
</evidence>
<keyword evidence="3 6" id="KW-1133">Transmembrane helix</keyword>
<dbReference type="PANTHER" id="PTHR33048:SF158">
    <property type="entry name" value="MEMBRANE PROTEIN PTH11-LIKE, PUTATIVE-RELATED"/>
    <property type="match status" value="1"/>
</dbReference>
<feature type="domain" description="Rhodopsin" evidence="7">
    <location>
        <begin position="46"/>
        <end position="286"/>
    </location>
</feature>
<reference evidence="8 9" key="1">
    <citation type="submission" date="2019-03" db="EMBL/GenBank/DDBJ databases">
        <title>Draft genome sequence of Xylaria hypoxylon DSM 108379, a ubiquitous saprotrophic-parasitic fungi on hardwood.</title>
        <authorList>
            <person name="Buettner E."/>
            <person name="Leonhardt S."/>
            <person name="Gebauer A.M."/>
            <person name="Liers C."/>
            <person name="Hofrichter M."/>
            <person name="Kellner H."/>
        </authorList>
    </citation>
    <scope>NUCLEOTIDE SEQUENCE [LARGE SCALE GENOMIC DNA]</scope>
    <source>
        <strain evidence="8 9">DSM 108379</strain>
    </source>
</reference>
<evidence type="ECO:0000256" key="1">
    <source>
        <dbReference type="ARBA" id="ARBA00004141"/>
    </source>
</evidence>
<accession>A0A4Z0Y8C5</accession>
<feature type="transmembrane region" description="Helical" evidence="6">
    <location>
        <begin position="141"/>
        <end position="160"/>
    </location>
</feature>
<comment type="subcellular location">
    <subcellularLocation>
        <location evidence="1">Membrane</location>
        <topology evidence="1">Multi-pass membrane protein</topology>
    </subcellularLocation>
</comment>
<feature type="transmembrane region" description="Helical" evidence="6">
    <location>
        <begin position="62"/>
        <end position="83"/>
    </location>
</feature>
<dbReference type="InterPro" id="IPR049326">
    <property type="entry name" value="Rhodopsin_dom_fungi"/>
</dbReference>
<evidence type="ECO:0000256" key="2">
    <source>
        <dbReference type="ARBA" id="ARBA00022692"/>
    </source>
</evidence>
<dbReference type="AlphaFoldDB" id="A0A4Z0Y8C5"/>
<dbReference type="Pfam" id="PF20684">
    <property type="entry name" value="Fung_rhodopsin"/>
    <property type="match status" value="1"/>
</dbReference>
<feature type="transmembrane region" description="Helical" evidence="6">
    <location>
        <begin position="226"/>
        <end position="249"/>
    </location>
</feature>
<dbReference type="Proteomes" id="UP000297716">
    <property type="component" value="Unassembled WGS sequence"/>
</dbReference>
<dbReference type="OrthoDB" id="444631at2759"/>
<name>A0A4Z0Y8C5_9PEZI</name>
<keyword evidence="4 6" id="KW-0472">Membrane</keyword>
<evidence type="ECO:0000313" key="9">
    <source>
        <dbReference type="Proteomes" id="UP000297716"/>
    </source>
</evidence>
<comment type="similarity">
    <text evidence="5">Belongs to the SAT4 family.</text>
</comment>
<comment type="caution">
    <text evidence="8">The sequence shown here is derived from an EMBL/GenBank/DDBJ whole genome shotgun (WGS) entry which is preliminary data.</text>
</comment>
<protein>
    <recommendedName>
        <fullName evidence="7">Rhodopsin domain-containing protein</fullName>
    </recommendedName>
</protein>
<dbReference type="InterPro" id="IPR052337">
    <property type="entry name" value="SAT4-like"/>
</dbReference>
<evidence type="ECO:0000313" key="8">
    <source>
        <dbReference type="EMBL" id="TGJ80419.1"/>
    </source>
</evidence>
<feature type="transmembrane region" description="Helical" evidence="6">
    <location>
        <begin position="195"/>
        <end position="214"/>
    </location>
</feature>